<evidence type="ECO:0000256" key="3">
    <source>
        <dbReference type="SAM" id="MobiDB-lite"/>
    </source>
</evidence>
<dbReference type="OrthoDB" id="432528at2759"/>
<evidence type="ECO:0000256" key="2">
    <source>
        <dbReference type="ARBA" id="ARBA00022737"/>
    </source>
</evidence>
<feature type="compositionally biased region" description="Polar residues" evidence="3">
    <location>
        <begin position="506"/>
        <end position="517"/>
    </location>
</feature>
<evidence type="ECO:0000256" key="4">
    <source>
        <dbReference type="SAM" id="Phobius"/>
    </source>
</evidence>
<proteinExistence type="predicted"/>
<keyword evidence="2" id="KW-0677">Repeat</keyword>
<feature type="transmembrane region" description="Helical" evidence="4">
    <location>
        <begin position="898"/>
        <end position="920"/>
    </location>
</feature>
<evidence type="ECO:0008006" key="8">
    <source>
        <dbReference type="Google" id="ProtNLM"/>
    </source>
</evidence>
<sequence length="1202" mass="128624">MAPLLHLLLSFILYLATTTLAQPDYTPTPYFFLQSVFLDSNALFIHGGLDSFSSSSETSPQTFFLNLSTSWNTSSPVFQKLPDRDTGQWGSASTLLNDKRTWILFDNQTTISQFDIGLRNLRWVTTASDESRQLGEGFTFQSIAAVTDPGTDQVFVVDGWNSTGLLRYFPANQSADEVGPRAPVTEGYAAVWSTVREAMLVHGGTVRTSTGKFFPRSLFQFYPTSNDKNMTGPPIYAPLTDTGDIPPPRAGHCMVEAKNGTKIVVFGGFDEDGVELGDIYVLDVATLEWTAGGGGGGGMNVSATVARGYAACGMSNNLFVAWGGARRDSRSPGSLIPVSENITVVYNLTSQMWQTTFAFKAGEDEGSKAPSILRTTDISPTATATVTPDPSPTLVPPPEMGAIVGGSVVGGLTLIAAAGVGLFFYRRRKLQSNQVQPALSSSLKRWSDISGHNLWRNNHGGSSGGVEDPGHSFLRLESANGSSAGSVYALRDVPTPPPPLSHGEHQQQQSTEMNASKTSALAQPPPPLSSPTSTQTPTTPPAPYTPRSYYYSHSVFIEHQALYIHGGVVSINSIPSSQAFYIDLSQNWTTAQPAFVQLPDGYPVMGALSGLTYNNTKWLGVYNSTIYTFDLQPRIWTTLGSSEFVTPRVDLPAVVNPDDNQFFVLNGWVNNRTVLGTLRFDTAQRRVFSQSLVVPLDGSFTSVWSTMRKAAFVFGGYTLDSSTSSVAQRTLFIYQPNVSAENSTPTLRNAPDSGAIPSARYGHCMVEAYNGTKMILFGGFDQVGRALGDIYILDVATLKWTRGTDGGTTAARAYTACAVTNDLFVAWGGAMPDPQTQFASAVSQNITIIYNLKTLQWQTTYHPEPYTPPPLVTATPTAMPTPTSTGAGGRLSPTAVTLISLAGGILLGLSLIAIGFGVRWCRRRRKATRAATSAATTTPMPMMDRSFEGGGGGGHKTSIHSEQAGGLTVGRNSPYSDSGFGVGSAPHTFHRAEHSNTPTSFSSDTAPPPASLYTMRPIPNPRPQLPLPLPHPLPRPLPSAVSGHTSYAPRPALPARFSVASTASVAVAHIPLEGQDEEDEFEEDDQREADDVITPVDSLPGRTISSGSRDTSSIANAVAGSNASNTHEIDWTSSTFSNDLGSGGLAVGAGEGGGQKGRSGTLPLSSTEVDLQEYLNYVQFIQQQQQKEKEQQEQGQQQLGAH</sequence>
<dbReference type="PANTHER" id="PTHR46093:SF18">
    <property type="entry name" value="FIBRONECTIN TYPE-III DOMAIN-CONTAINING PROTEIN"/>
    <property type="match status" value="1"/>
</dbReference>
<dbReference type="CDD" id="cd12087">
    <property type="entry name" value="TM_EGFR-like"/>
    <property type="match status" value="1"/>
</dbReference>
<feature type="compositionally biased region" description="Low complexity" evidence="3">
    <location>
        <begin position="929"/>
        <end position="938"/>
    </location>
</feature>
<name>A0A197KFQ2_9FUNG</name>
<dbReference type="Proteomes" id="UP000078512">
    <property type="component" value="Unassembled WGS sequence"/>
</dbReference>
<keyword evidence="4" id="KW-1133">Transmembrane helix</keyword>
<organism evidence="6 7">
    <name type="scientific">Linnemannia elongata AG-77</name>
    <dbReference type="NCBI Taxonomy" id="1314771"/>
    <lineage>
        <taxon>Eukaryota</taxon>
        <taxon>Fungi</taxon>
        <taxon>Fungi incertae sedis</taxon>
        <taxon>Mucoromycota</taxon>
        <taxon>Mortierellomycotina</taxon>
        <taxon>Mortierellomycetes</taxon>
        <taxon>Mortierellales</taxon>
        <taxon>Mortierellaceae</taxon>
        <taxon>Linnemannia</taxon>
    </lineage>
</organism>
<feature type="transmembrane region" description="Helical" evidence="4">
    <location>
        <begin position="400"/>
        <end position="425"/>
    </location>
</feature>
<feature type="compositionally biased region" description="Polar residues" evidence="3">
    <location>
        <begin position="995"/>
        <end position="1005"/>
    </location>
</feature>
<reference evidence="6 7" key="1">
    <citation type="submission" date="2016-05" db="EMBL/GenBank/DDBJ databases">
        <title>Genome sequencing reveals origins of a unique bacterial endosymbiosis in the earliest lineages of terrestrial Fungi.</title>
        <authorList>
            <consortium name="DOE Joint Genome Institute"/>
            <person name="Uehling J."/>
            <person name="Gryganskyi A."/>
            <person name="Hameed K."/>
            <person name="Tschaplinski T."/>
            <person name="Misztal P."/>
            <person name="Wu S."/>
            <person name="Desiro A."/>
            <person name="Vande Pol N."/>
            <person name="Du Z.-Y."/>
            <person name="Zienkiewicz A."/>
            <person name="Zienkiewicz K."/>
            <person name="Morin E."/>
            <person name="Tisserant E."/>
            <person name="Splivallo R."/>
            <person name="Hainaut M."/>
            <person name="Henrissat B."/>
            <person name="Ohm R."/>
            <person name="Kuo A."/>
            <person name="Yan J."/>
            <person name="Lipzen A."/>
            <person name="Nolan M."/>
            <person name="Labutti K."/>
            <person name="Barry K."/>
            <person name="Goldstein A."/>
            <person name="Labbe J."/>
            <person name="Schadt C."/>
            <person name="Tuskan G."/>
            <person name="Grigoriev I."/>
            <person name="Martin F."/>
            <person name="Vilgalys R."/>
            <person name="Bonito G."/>
        </authorList>
    </citation>
    <scope>NUCLEOTIDE SEQUENCE [LARGE SCALE GENOMIC DNA]</scope>
    <source>
        <strain evidence="6 7">AG-77</strain>
    </source>
</reference>
<feature type="signal peptide" evidence="5">
    <location>
        <begin position="1"/>
        <end position="21"/>
    </location>
</feature>
<dbReference type="STRING" id="1314771.A0A197KFQ2"/>
<keyword evidence="4" id="KW-0812">Transmembrane</keyword>
<dbReference type="InterPro" id="IPR011043">
    <property type="entry name" value="Gal_Oxase/kelch_b-propeller"/>
</dbReference>
<dbReference type="AlphaFoldDB" id="A0A197KFQ2"/>
<dbReference type="InterPro" id="IPR006652">
    <property type="entry name" value="Kelch_1"/>
</dbReference>
<keyword evidence="4" id="KW-0472">Membrane</keyword>
<feature type="region of interest" description="Disordered" evidence="3">
    <location>
        <begin position="1182"/>
        <end position="1202"/>
    </location>
</feature>
<feature type="compositionally biased region" description="Pro residues" evidence="3">
    <location>
        <begin position="1018"/>
        <end position="1028"/>
    </location>
</feature>
<evidence type="ECO:0000256" key="1">
    <source>
        <dbReference type="ARBA" id="ARBA00022441"/>
    </source>
</evidence>
<feature type="region of interest" description="Disordered" evidence="3">
    <location>
        <begin position="487"/>
        <end position="544"/>
    </location>
</feature>
<dbReference type="EMBL" id="KV442015">
    <property type="protein sequence ID" value="OAQ35204.1"/>
    <property type="molecule type" value="Genomic_DNA"/>
</dbReference>
<dbReference type="Gene3D" id="2.120.10.80">
    <property type="entry name" value="Kelch-type beta propeller"/>
    <property type="match status" value="3"/>
</dbReference>
<dbReference type="InterPro" id="IPR015915">
    <property type="entry name" value="Kelch-typ_b-propeller"/>
</dbReference>
<dbReference type="SUPFAM" id="SSF50965">
    <property type="entry name" value="Galactose oxidase, central domain"/>
    <property type="match status" value="2"/>
</dbReference>
<evidence type="ECO:0000313" key="6">
    <source>
        <dbReference type="EMBL" id="OAQ35204.1"/>
    </source>
</evidence>
<feature type="compositionally biased region" description="Low complexity" evidence="3">
    <location>
        <begin position="1193"/>
        <end position="1202"/>
    </location>
</feature>
<dbReference type="SMART" id="SM00612">
    <property type="entry name" value="Kelch"/>
    <property type="match status" value="2"/>
</dbReference>
<dbReference type="Pfam" id="PF24681">
    <property type="entry name" value="Kelch_KLHDC2_KLHL20_DRC7"/>
    <property type="match status" value="2"/>
</dbReference>
<evidence type="ECO:0000256" key="5">
    <source>
        <dbReference type="SAM" id="SignalP"/>
    </source>
</evidence>
<protein>
    <recommendedName>
        <fullName evidence="8">Galactose oxidase</fullName>
    </recommendedName>
</protein>
<keyword evidence="5" id="KW-0732">Signal</keyword>
<keyword evidence="1" id="KW-0880">Kelch repeat</keyword>
<keyword evidence="7" id="KW-1185">Reference proteome</keyword>
<gene>
    <name evidence="6" type="ORF">K457DRAFT_13766</name>
</gene>
<evidence type="ECO:0000313" key="7">
    <source>
        <dbReference type="Proteomes" id="UP000078512"/>
    </source>
</evidence>
<dbReference type="PANTHER" id="PTHR46093">
    <property type="entry name" value="ACYL-COA-BINDING DOMAIN-CONTAINING PROTEIN 5"/>
    <property type="match status" value="1"/>
</dbReference>
<feature type="region of interest" description="Disordered" evidence="3">
    <location>
        <begin position="928"/>
        <end position="1028"/>
    </location>
</feature>
<accession>A0A197KFQ2</accession>
<feature type="chain" id="PRO_5008276864" description="Galactose oxidase" evidence="5">
    <location>
        <begin position="22"/>
        <end position="1202"/>
    </location>
</feature>